<dbReference type="RefSeq" id="WP_111371620.1">
    <property type="nucleotide sequence ID" value="NZ_CP029480.1"/>
</dbReference>
<keyword evidence="2" id="KW-0378">Hydrolase</keyword>
<accession>A0A2Z4GB52</accession>
<protein>
    <submittedName>
        <fullName evidence="2">Putative metal-dependent hydrolase</fullName>
    </submittedName>
</protein>
<dbReference type="OrthoDB" id="9796039at2"/>
<gene>
    <name evidence="2" type="ORF">DJ013_09670</name>
</gene>
<dbReference type="Proteomes" id="UP000249873">
    <property type="component" value="Chromosome"/>
</dbReference>
<evidence type="ECO:0000259" key="1">
    <source>
        <dbReference type="Pfam" id="PF12867"/>
    </source>
</evidence>
<feature type="domain" description="DinB-like" evidence="1">
    <location>
        <begin position="44"/>
        <end position="180"/>
    </location>
</feature>
<dbReference type="NCBIfam" id="NF009807">
    <property type="entry name" value="PRK13291.1"/>
    <property type="match status" value="1"/>
</dbReference>
<dbReference type="EMBL" id="CP029480">
    <property type="protein sequence ID" value="AWV98427.1"/>
    <property type="molecule type" value="Genomic_DNA"/>
</dbReference>
<proteinExistence type="predicted"/>
<dbReference type="InterPro" id="IPR024775">
    <property type="entry name" value="DinB-like"/>
</dbReference>
<evidence type="ECO:0000313" key="2">
    <source>
        <dbReference type="EMBL" id="AWV98427.1"/>
    </source>
</evidence>
<reference evidence="2 3" key="1">
    <citation type="submission" date="2018-05" db="EMBL/GenBank/DDBJ databases">
        <title>Complete genome sequence of Arcticibacterium luteifluviistationis SM1504T, a cytophagaceae bacterium isolated from Arctic surface seawater.</title>
        <authorList>
            <person name="Li Y."/>
            <person name="Qin Q.-L."/>
        </authorList>
    </citation>
    <scope>NUCLEOTIDE SEQUENCE [LARGE SCALE GENOMIC DNA]</scope>
    <source>
        <strain evidence="2 3">SM1504</strain>
    </source>
</reference>
<organism evidence="2 3">
    <name type="scientific">Arcticibacterium luteifluviistationis</name>
    <dbReference type="NCBI Taxonomy" id="1784714"/>
    <lineage>
        <taxon>Bacteria</taxon>
        <taxon>Pseudomonadati</taxon>
        <taxon>Bacteroidota</taxon>
        <taxon>Cytophagia</taxon>
        <taxon>Cytophagales</taxon>
        <taxon>Leadbetterellaceae</taxon>
        <taxon>Arcticibacterium</taxon>
    </lineage>
</organism>
<dbReference type="Gene3D" id="1.20.120.450">
    <property type="entry name" value="dinb family like domain"/>
    <property type="match status" value="1"/>
</dbReference>
<sequence length="188" mass="22128">MEKKELFKLNNRYTIMTDLQYPIGKFKVKKDYTEQETTEFLKTLKAFPEELQKVVDGITDEQLATPYRPDGWTAQQVIHHISDSHMNMLIRLKWTLTEDSPRIKAYYEDRWANLADYSLPIQLSIDMLKVIHAKVIALLENLDKETLNRSYVHPETEYSFTLESVMALYAWHGAHHIAHIKICKGEWS</sequence>
<dbReference type="AlphaFoldDB" id="A0A2Z4GB52"/>
<keyword evidence="3" id="KW-1185">Reference proteome</keyword>
<name>A0A2Z4GB52_9BACT</name>
<dbReference type="GO" id="GO:0016787">
    <property type="term" value="F:hydrolase activity"/>
    <property type="evidence" value="ECO:0007669"/>
    <property type="project" value="UniProtKB-KW"/>
</dbReference>
<dbReference type="SUPFAM" id="SSF109854">
    <property type="entry name" value="DinB/YfiT-like putative metalloenzymes"/>
    <property type="match status" value="1"/>
</dbReference>
<dbReference type="Pfam" id="PF12867">
    <property type="entry name" value="DinB_2"/>
    <property type="match status" value="1"/>
</dbReference>
<dbReference type="KEGG" id="als:DJ013_09670"/>
<evidence type="ECO:0000313" key="3">
    <source>
        <dbReference type="Proteomes" id="UP000249873"/>
    </source>
</evidence>
<dbReference type="InterPro" id="IPR034660">
    <property type="entry name" value="DinB/YfiT-like"/>
</dbReference>